<evidence type="ECO:0000313" key="2">
    <source>
        <dbReference type="Proteomes" id="UP000076154"/>
    </source>
</evidence>
<keyword evidence="2" id="KW-1185">Reference proteome</keyword>
<proteinExistence type="predicted"/>
<name>A0A369JRW4_HYPMA</name>
<accession>A0A369JRW4</accession>
<evidence type="ECO:0000313" key="1">
    <source>
        <dbReference type="EMBL" id="RDB24558.1"/>
    </source>
</evidence>
<sequence length="330" mass="37270">MSPLSSRWSAQRFRGFCPIKPILDLTLSQEENTTMSLPLFPGSRTESIAHHPTHLIVPSIEDLQTVPGWGPSVTSLIKELWLYEPHLAFQSTSPSVDFQKLRSEPKASIIRLWADPETTLQYRPHQVDFARQCLRARVDLGGERYLPGDYLAAFDGQVDPIKLFMLRGIWEEPLEVHYTNLVLIDLDACLASYWLLPILKGATNEALRRIIIFGVDSDGRNSRRLPLEELDLELVDKYPLTKIILLFPSEGAIEYFAEGLTLTNSYGRLGSISLGLSFSALYVSLSDFPKDQKQEHGYTDPDYIFHPSHDPYGADSMFSGIIKPSYLALL</sequence>
<protein>
    <submittedName>
        <fullName evidence="1">Uncharacterized protein</fullName>
    </submittedName>
</protein>
<organism evidence="1 2">
    <name type="scientific">Hypsizygus marmoreus</name>
    <name type="common">White beech mushroom</name>
    <name type="synonym">Agaricus marmoreus</name>
    <dbReference type="NCBI Taxonomy" id="39966"/>
    <lineage>
        <taxon>Eukaryota</taxon>
        <taxon>Fungi</taxon>
        <taxon>Dikarya</taxon>
        <taxon>Basidiomycota</taxon>
        <taxon>Agaricomycotina</taxon>
        <taxon>Agaricomycetes</taxon>
        <taxon>Agaricomycetidae</taxon>
        <taxon>Agaricales</taxon>
        <taxon>Tricholomatineae</taxon>
        <taxon>Lyophyllaceae</taxon>
        <taxon>Hypsizygus</taxon>
    </lineage>
</organism>
<dbReference type="AlphaFoldDB" id="A0A369JRW4"/>
<dbReference type="EMBL" id="LUEZ02000043">
    <property type="protein sequence ID" value="RDB24558.1"/>
    <property type="molecule type" value="Genomic_DNA"/>
</dbReference>
<dbReference type="InParanoid" id="A0A369JRW4"/>
<gene>
    <name evidence="1" type="ORF">Hypma_008349</name>
</gene>
<reference evidence="1" key="1">
    <citation type="submission" date="2018-04" db="EMBL/GenBank/DDBJ databases">
        <title>Whole genome sequencing of Hypsizygus marmoreus.</title>
        <authorList>
            <person name="Choi I.-G."/>
            <person name="Min B."/>
            <person name="Kim J.-G."/>
            <person name="Kim S."/>
            <person name="Oh Y.-L."/>
            <person name="Kong W.-S."/>
            <person name="Park H."/>
            <person name="Jeong J."/>
            <person name="Song E.-S."/>
        </authorList>
    </citation>
    <scope>NUCLEOTIDE SEQUENCE [LARGE SCALE GENOMIC DNA]</scope>
    <source>
        <strain evidence="1">51987-8</strain>
    </source>
</reference>
<dbReference type="Proteomes" id="UP000076154">
    <property type="component" value="Unassembled WGS sequence"/>
</dbReference>
<comment type="caution">
    <text evidence="1">The sequence shown here is derived from an EMBL/GenBank/DDBJ whole genome shotgun (WGS) entry which is preliminary data.</text>
</comment>